<dbReference type="Pfam" id="PF08005">
    <property type="entry name" value="PHR"/>
    <property type="match status" value="1"/>
</dbReference>
<organism evidence="4 5">
    <name type="scientific">Mytilus coruscus</name>
    <name type="common">Sea mussel</name>
    <dbReference type="NCBI Taxonomy" id="42192"/>
    <lineage>
        <taxon>Eukaryota</taxon>
        <taxon>Metazoa</taxon>
        <taxon>Spiralia</taxon>
        <taxon>Lophotrochozoa</taxon>
        <taxon>Mollusca</taxon>
        <taxon>Bivalvia</taxon>
        <taxon>Autobranchia</taxon>
        <taxon>Pteriomorphia</taxon>
        <taxon>Mytilida</taxon>
        <taxon>Mytiloidea</taxon>
        <taxon>Mytilidae</taxon>
        <taxon>Mytilinae</taxon>
        <taxon>Mytilus</taxon>
    </lineage>
</organism>
<sequence length="399" mass="45697">MAKSGDTVDWQDGKSLSECMIYMLEKEMMCDVTFRVGTDQSIIKAHKYMLASRSPVFYTMFEGSCPEKGEVIVPDVNSATFKILLKYIYSDILDLSLENVFEVFYVAEKYMLSIMKHECTSMLSSSVETSNAAVVFNVASHFHLQTLIHKSLHRIQKNAVECLLAPNAMKMSKKCLESILRLDSISCSETDLCRFLLKWAGHQCESERKTASGENMRERAGSLLYLVNFPLVNKEYFANEIADSGLLTLEEIVSVFYSHYGRENDFFVKSVRKEYNEKSHSVLRHTFITSGWYPYSHNQYDALKITVNKNIELKAVVLYGALKEIHTSINKIIVKIKNDEGIEIHSKKYETCTKSCEMETVLLSEPITINAHAGFTPNGRQFKVYYVLRGHMQARMQNR</sequence>
<gene>
    <name evidence="4" type="ORF">MCOR_16993</name>
</gene>
<dbReference type="InterPro" id="IPR038648">
    <property type="entry name" value="PHR_sf"/>
</dbReference>
<dbReference type="AlphaFoldDB" id="A0A6J8BAU2"/>
<dbReference type="Pfam" id="PF07707">
    <property type="entry name" value="BACK"/>
    <property type="match status" value="1"/>
</dbReference>
<dbReference type="Proteomes" id="UP000507470">
    <property type="component" value="Unassembled WGS sequence"/>
</dbReference>
<dbReference type="SUPFAM" id="SSF54695">
    <property type="entry name" value="POZ domain"/>
    <property type="match status" value="1"/>
</dbReference>
<dbReference type="InterPro" id="IPR011333">
    <property type="entry name" value="SKP1/BTB/POZ_sf"/>
</dbReference>
<protein>
    <submittedName>
        <fullName evidence="4">BTBD3_6</fullName>
    </submittedName>
</protein>
<dbReference type="GO" id="GO:0022008">
    <property type="term" value="P:neurogenesis"/>
    <property type="evidence" value="ECO:0007669"/>
    <property type="project" value="TreeGrafter"/>
</dbReference>
<evidence type="ECO:0000256" key="1">
    <source>
        <dbReference type="ARBA" id="ARBA00004496"/>
    </source>
</evidence>
<dbReference type="InterPro" id="IPR000210">
    <property type="entry name" value="BTB/POZ_dom"/>
</dbReference>
<evidence type="ECO:0000313" key="5">
    <source>
        <dbReference type="Proteomes" id="UP000507470"/>
    </source>
</evidence>
<evidence type="ECO:0000313" key="4">
    <source>
        <dbReference type="EMBL" id="CAC5381078.1"/>
    </source>
</evidence>
<dbReference type="GO" id="GO:0005829">
    <property type="term" value="C:cytosol"/>
    <property type="evidence" value="ECO:0007669"/>
    <property type="project" value="TreeGrafter"/>
</dbReference>
<dbReference type="OrthoDB" id="6073667at2759"/>
<evidence type="ECO:0000259" key="3">
    <source>
        <dbReference type="PROSITE" id="PS50097"/>
    </source>
</evidence>
<dbReference type="Gene3D" id="3.30.710.10">
    <property type="entry name" value="Potassium Channel Kv1.1, Chain A"/>
    <property type="match status" value="1"/>
</dbReference>
<dbReference type="SMART" id="SM00225">
    <property type="entry name" value="BTB"/>
    <property type="match status" value="1"/>
</dbReference>
<dbReference type="SMART" id="SM00875">
    <property type="entry name" value="BACK"/>
    <property type="match status" value="1"/>
</dbReference>
<dbReference type="PROSITE" id="PS50097">
    <property type="entry name" value="BTB"/>
    <property type="match status" value="1"/>
</dbReference>
<comment type="subcellular location">
    <subcellularLocation>
        <location evidence="1">Cytoplasm</location>
    </subcellularLocation>
</comment>
<dbReference type="EMBL" id="CACVKT020002987">
    <property type="protein sequence ID" value="CAC5381078.1"/>
    <property type="molecule type" value="Genomic_DNA"/>
</dbReference>
<dbReference type="InterPro" id="IPR012983">
    <property type="entry name" value="PHR"/>
</dbReference>
<dbReference type="Pfam" id="PF00651">
    <property type="entry name" value="BTB"/>
    <property type="match status" value="1"/>
</dbReference>
<dbReference type="Gene3D" id="2.60.120.820">
    <property type="entry name" value="PHR domain"/>
    <property type="match status" value="1"/>
</dbReference>
<keyword evidence="2" id="KW-0963">Cytoplasm</keyword>
<reference evidence="4 5" key="1">
    <citation type="submission" date="2020-06" db="EMBL/GenBank/DDBJ databases">
        <authorList>
            <person name="Li R."/>
            <person name="Bekaert M."/>
        </authorList>
    </citation>
    <scope>NUCLEOTIDE SEQUENCE [LARGE SCALE GENOMIC DNA]</scope>
    <source>
        <strain evidence="5">wild</strain>
    </source>
</reference>
<dbReference type="PANTHER" id="PTHR45774">
    <property type="entry name" value="BTB/POZ DOMAIN-CONTAINING"/>
    <property type="match status" value="1"/>
</dbReference>
<feature type="domain" description="BTB" evidence="3">
    <location>
        <begin position="30"/>
        <end position="97"/>
    </location>
</feature>
<evidence type="ECO:0000256" key="2">
    <source>
        <dbReference type="ARBA" id="ARBA00022490"/>
    </source>
</evidence>
<dbReference type="PANTHER" id="PTHR45774:SF9">
    <property type="entry name" value="LUTE, ISOFORM D"/>
    <property type="match status" value="1"/>
</dbReference>
<dbReference type="Gene3D" id="1.25.40.420">
    <property type="match status" value="1"/>
</dbReference>
<keyword evidence="5" id="KW-1185">Reference proteome</keyword>
<accession>A0A6J8BAU2</accession>
<name>A0A6J8BAU2_MYTCO</name>
<dbReference type="InterPro" id="IPR011705">
    <property type="entry name" value="BACK"/>
</dbReference>
<proteinExistence type="predicted"/>